<comment type="similarity">
    <text evidence="2">Belongs to the lin-54 family.</text>
</comment>
<feature type="region of interest" description="Disordered" evidence="4">
    <location>
        <begin position="36"/>
        <end position="67"/>
    </location>
</feature>
<dbReference type="PANTHER" id="PTHR12446:SF34">
    <property type="entry name" value="PROTEIN LIN-54 HOMOLOG"/>
    <property type="match status" value="1"/>
</dbReference>
<dbReference type="InterPro" id="IPR005172">
    <property type="entry name" value="CRC"/>
</dbReference>
<gene>
    <name evidence="6" type="ORF">CYCCA115_LOCUS300</name>
</gene>
<comment type="subcellular location">
    <subcellularLocation>
        <location evidence="1">Nucleus</location>
    </subcellularLocation>
</comment>
<evidence type="ECO:0000256" key="3">
    <source>
        <dbReference type="ARBA" id="ARBA00023242"/>
    </source>
</evidence>
<dbReference type="Proteomes" id="UP001295423">
    <property type="component" value="Unassembled WGS sequence"/>
</dbReference>
<evidence type="ECO:0000256" key="2">
    <source>
        <dbReference type="ARBA" id="ARBA00007267"/>
    </source>
</evidence>
<keyword evidence="7" id="KW-1185">Reference proteome</keyword>
<dbReference type="PROSITE" id="PS51634">
    <property type="entry name" value="CRC"/>
    <property type="match status" value="1"/>
</dbReference>
<dbReference type="EMBL" id="CAKOGP040000001">
    <property type="protein sequence ID" value="CAJ1900302.1"/>
    <property type="molecule type" value="Genomic_DNA"/>
</dbReference>
<dbReference type="InterPro" id="IPR033467">
    <property type="entry name" value="Tesmin/TSO1-like_CXC"/>
</dbReference>
<comment type="caution">
    <text evidence="6">The sequence shown here is derived from an EMBL/GenBank/DDBJ whole genome shotgun (WGS) entry which is preliminary data.</text>
</comment>
<evidence type="ECO:0000313" key="6">
    <source>
        <dbReference type="EMBL" id="CAJ1900302.1"/>
    </source>
</evidence>
<reference evidence="6" key="1">
    <citation type="submission" date="2023-08" db="EMBL/GenBank/DDBJ databases">
        <authorList>
            <person name="Audoor S."/>
            <person name="Bilcke G."/>
        </authorList>
    </citation>
    <scope>NUCLEOTIDE SEQUENCE</scope>
</reference>
<keyword evidence="3" id="KW-0539">Nucleus</keyword>
<dbReference type="Pfam" id="PF03638">
    <property type="entry name" value="TCR"/>
    <property type="match status" value="3"/>
</dbReference>
<proteinExistence type="inferred from homology"/>
<dbReference type="PANTHER" id="PTHR12446">
    <property type="entry name" value="TESMIN/TSO1-RELATED"/>
    <property type="match status" value="1"/>
</dbReference>
<accession>A0AAD2FF61</accession>
<evidence type="ECO:0000256" key="1">
    <source>
        <dbReference type="ARBA" id="ARBA00004123"/>
    </source>
</evidence>
<dbReference type="InterPro" id="IPR028307">
    <property type="entry name" value="Lin-54_fam"/>
</dbReference>
<dbReference type="GO" id="GO:0006355">
    <property type="term" value="P:regulation of DNA-templated transcription"/>
    <property type="evidence" value="ECO:0007669"/>
    <property type="project" value="TreeGrafter"/>
</dbReference>
<feature type="domain" description="CRC" evidence="5">
    <location>
        <begin position="278"/>
        <end position="461"/>
    </location>
</feature>
<evidence type="ECO:0000313" key="7">
    <source>
        <dbReference type="Proteomes" id="UP001295423"/>
    </source>
</evidence>
<evidence type="ECO:0000256" key="4">
    <source>
        <dbReference type="SAM" id="MobiDB-lite"/>
    </source>
</evidence>
<dbReference type="AlphaFoldDB" id="A0AAD2FF61"/>
<protein>
    <recommendedName>
        <fullName evidence="5">CRC domain-containing protein</fullName>
    </recommendedName>
</protein>
<dbReference type="GO" id="GO:0005634">
    <property type="term" value="C:nucleus"/>
    <property type="evidence" value="ECO:0007669"/>
    <property type="project" value="UniProtKB-SubCell"/>
</dbReference>
<dbReference type="SMART" id="SM01114">
    <property type="entry name" value="CXC"/>
    <property type="match status" value="3"/>
</dbReference>
<name>A0AAD2FF61_9STRA</name>
<feature type="region of interest" description="Disordered" evidence="4">
    <location>
        <begin position="142"/>
        <end position="168"/>
    </location>
</feature>
<sequence length="463" mass="51953">MSKQEQRHFLAPPFTSAVRQLNFNLRAEEARLAEPSKMLPIPRNRNFSSIRDDERDDAGSTANPRIRSRWETHQPDKAFLHPNVSVMDPAMDRSLEFRHRYASVPPMYPSWQSSRWHSRGNIDIYRYQDRQQQRPIGMVSMSHNRQSGSMIPERQRPAFPSSESERYRPSYRSAETGMILPTAEAPRNHTHVAMTKAIPGPRKAIISTGLVLPRGLVSQPPAREQIRVGSTVRKRATGINQLDTPAKKAKPSEPLIGKFDKLDLLCAATLDLGPLQENPTGCSCPKSKCIALYCDCFKAGRRCSQSCTCLDCKNTVEQSGPNGARSKSILARNPRAFTNAGKSNPQKLNPGDQGWCNCVRSRCLKLYCTCFQSGKTCDPSLCTCVGCLNIGKDPTGARKYAIQMTLEKRPDAFRQKKKTKEVGAGCACKNNRCIRKYCECFRTERKCTKICSCKDCQNQIGVL</sequence>
<organism evidence="6 7">
    <name type="scientific">Cylindrotheca closterium</name>
    <dbReference type="NCBI Taxonomy" id="2856"/>
    <lineage>
        <taxon>Eukaryota</taxon>
        <taxon>Sar</taxon>
        <taxon>Stramenopiles</taxon>
        <taxon>Ochrophyta</taxon>
        <taxon>Bacillariophyta</taxon>
        <taxon>Bacillariophyceae</taxon>
        <taxon>Bacillariophycidae</taxon>
        <taxon>Bacillariales</taxon>
        <taxon>Bacillariaceae</taxon>
        <taxon>Cylindrotheca</taxon>
    </lineage>
</organism>
<evidence type="ECO:0000259" key="5">
    <source>
        <dbReference type="PROSITE" id="PS51634"/>
    </source>
</evidence>